<dbReference type="Proteomes" id="UP000821845">
    <property type="component" value="Chromosome 8"/>
</dbReference>
<reference evidence="1" key="1">
    <citation type="submission" date="2020-05" db="EMBL/GenBank/DDBJ databases">
        <title>Large-scale comparative analyses of tick genomes elucidate their genetic diversity and vector capacities.</title>
        <authorList>
            <person name="Jia N."/>
            <person name="Wang J."/>
            <person name="Shi W."/>
            <person name="Du L."/>
            <person name="Sun Y."/>
            <person name="Zhan W."/>
            <person name="Jiang J."/>
            <person name="Wang Q."/>
            <person name="Zhang B."/>
            <person name="Ji P."/>
            <person name="Sakyi L.B."/>
            <person name="Cui X."/>
            <person name="Yuan T."/>
            <person name="Jiang B."/>
            <person name="Yang W."/>
            <person name="Lam T.T.-Y."/>
            <person name="Chang Q."/>
            <person name="Ding S."/>
            <person name="Wang X."/>
            <person name="Zhu J."/>
            <person name="Ruan X."/>
            <person name="Zhao L."/>
            <person name="Wei J."/>
            <person name="Que T."/>
            <person name="Du C."/>
            <person name="Cheng J."/>
            <person name="Dai P."/>
            <person name="Han X."/>
            <person name="Huang E."/>
            <person name="Gao Y."/>
            <person name="Liu J."/>
            <person name="Shao H."/>
            <person name="Ye R."/>
            <person name="Li L."/>
            <person name="Wei W."/>
            <person name="Wang X."/>
            <person name="Wang C."/>
            <person name="Yang T."/>
            <person name="Huo Q."/>
            <person name="Li W."/>
            <person name="Guo W."/>
            <person name="Chen H."/>
            <person name="Zhou L."/>
            <person name="Ni X."/>
            <person name="Tian J."/>
            <person name="Zhou Y."/>
            <person name="Sheng Y."/>
            <person name="Liu T."/>
            <person name="Pan Y."/>
            <person name="Xia L."/>
            <person name="Li J."/>
            <person name="Zhao F."/>
            <person name="Cao W."/>
        </authorList>
    </citation>
    <scope>NUCLEOTIDE SEQUENCE</scope>
    <source>
        <strain evidence="1">Hyas-2018</strain>
    </source>
</reference>
<evidence type="ECO:0000313" key="1">
    <source>
        <dbReference type="EMBL" id="KAH6924606.1"/>
    </source>
</evidence>
<comment type="caution">
    <text evidence="1">The sequence shown here is derived from an EMBL/GenBank/DDBJ whole genome shotgun (WGS) entry which is preliminary data.</text>
</comment>
<protein>
    <submittedName>
        <fullName evidence="1">Uncharacterized protein</fullName>
    </submittedName>
</protein>
<organism evidence="1 2">
    <name type="scientific">Hyalomma asiaticum</name>
    <name type="common">Tick</name>
    <dbReference type="NCBI Taxonomy" id="266040"/>
    <lineage>
        <taxon>Eukaryota</taxon>
        <taxon>Metazoa</taxon>
        <taxon>Ecdysozoa</taxon>
        <taxon>Arthropoda</taxon>
        <taxon>Chelicerata</taxon>
        <taxon>Arachnida</taxon>
        <taxon>Acari</taxon>
        <taxon>Parasitiformes</taxon>
        <taxon>Ixodida</taxon>
        <taxon>Ixodoidea</taxon>
        <taxon>Ixodidae</taxon>
        <taxon>Hyalomminae</taxon>
        <taxon>Hyalomma</taxon>
    </lineage>
</organism>
<accession>A0ACB7RSC1</accession>
<name>A0ACB7RSC1_HYAAI</name>
<dbReference type="EMBL" id="CM023488">
    <property type="protein sequence ID" value="KAH6924606.1"/>
    <property type="molecule type" value="Genomic_DNA"/>
</dbReference>
<sequence>MMSPCNSIEHPWEPSQKIFFICDVPHIVKCIRNHLKKHTYGMAGDHQINFKHYVALYESEKSKHTRVVPKLTKAHVAPDNLQKMSVRLATQVINDFLDLLNTTEKNSVEKGLKLCASNLTTESLRVTLVSTLDIIKFLLDQGAHYVLTAKLNQDTLEAAVSYSESTYMTDRMAPHLPTGFELLRRQ</sequence>
<gene>
    <name evidence="1" type="ORF">HPB50_020136</name>
</gene>
<evidence type="ECO:0000313" key="2">
    <source>
        <dbReference type="Proteomes" id="UP000821845"/>
    </source>
</evidence>
<keyword evidence="2" id="KW-1185">Reference proteome</keyword>
<proteinExistence type="predicted"/>